<comment type="pathway">
    <text evidence="1">Carbohydrate degradation; 2-deoxy-D-ribose 1-phosphate degradation; D-glyceraldehyde 3-phosphate and acetaldehyde from 2-deoxy-alpha-D-ribose 1-phosphate: step 2/2.</text>
</comment>
<evidence type="ECO:0000256" key="1">
    <source>
        <dbReference type="ARBA" id="ARBA00004816"/>
    </source>
</evidence>
<dbReference type="GO" id="GO:0016052">
    <property type="term" value="P:carbohydrate catabolic process"/>
    <property type="evidence" value="ECO:0007669"/>
    <property type="project" value="TreeGrafter"/>
</dbReference>
<dbReference type="NCBIfam" id="TIGR00126">
    <property type="entry name" value="deoC"/>
    <property type="match status" value="1"/>
</dbReference>
<keyword evidence="4 8" id="KW-0456">Lyase</keyword>
<dbReference type="PANTHER" id="PTHR10889:SF3">
    <property type="entry name" value="DEOXYRIBOSE-PHOSPHATE ALDOLASE"/>
    <property type="match status" value="1"/>
</dbReference>
<evidence type="ECO:0000256" key="6">
    <source>
        <dbReference type="ARBA" id="ARBA00048791"/>
    </source>
</evidence>
<reference evidence="8 9" key="1">
    <citation type="submission" date="2020-02" db="EMBL/GenBank/DDBJ databases">
        <title>complete genome sequence of Rhodobacteraceae bacterium.</title>
        <authorList>
            <person name="Park J."/>
            <person name="Kim Y.-S."/>
            <person name="Kim K.-H."/>
        </authorList>
    </citation>
    <scope>NUCLEOTIDE SEQUENCE [LARGE SCALE GENOMIC DNA]</scope>
    <source>
        <strain evidence="8 9">RR4-56</strain>
    </source>
</reference>
<dbReference type="PANTHER" id="PTHR10889">
    <property type="entry name" value="DEOXYRIBOSE-PHOSPHATE ALDOLASE"/>
    <property type="match status" value="1"/>
</dbReference>
<dbReference type="KEGG" id="hdh:G5B40_04720"/>
<dbReference type="SUPFAM" id="SSF51569">
    <property type="entry name" value="Aldolase"/>
    <property type="match status" value="1"/>
</dbReference>
<evidence type="ECO:0000256" key="7">
    <source>
        <dbReference type="NCBIfam" id="TIGR00126"/>
    </source>
</evidence>
<sequence length="259" mass="27494">MVEDDEIGLRKAALRALHSLDLTNLEHDCDEAAIQTLARRAITAHGNVAAVCVWPRFVGEAHRLLAHQGVRIATVVNFPAGDDDPGEIADLTETAVEAGAGEIDMVIPYKAFLEGREERVITLVKRVRRAAGRGVLVKAILETGVLEREEAVRRAAELALEGGADFLKTSTGKTPVSATLRAARTMLEAIRDSEAQAGLKPSGGVSKSTDAANYLDLADEVMGESWATPETFRIGASGLLDALVATLDGVDEETQAESG</sequence>
<keyword evidence="5" id="KW-0704">Schiff base</keyword>
<evidence type="ECO:0000256" key="5">
    <source>
        <dbReference type="ARBA" id="ARBA00023270"/>
    </source>
</evidence>
<evidence type="ECO:0000256" key="2">
    <source>
        <dbReference type="ARBA" id="ARBA00009473"/>
    </source>
</evidence>
<evidence type="ECO:0000256" key="4">
    <source>
        <dbReference type="ARBA" id="ARBA00023239"/>
    </source>
</evidence>
<dbReference type="RefSeq" id="WP_165095679.1">
    <property type="nucleotide sequence ID" value="NZ_CP049056.1"/>
</dbReference>
<evidence type="ECO:0000313" key="9">
    <source>
        <dbReference type="Proteomes" id="UP000503336"/>
    </source>
</evidence>
<dbReference type="InterPro" id="IPR013785">
    <property type="entry name" value="Aldolase_TIM"/>
</dbReference>
<dbReference type="Gene3D" id="3.20.20.70">
    <property type="entry name" value="Aldolase class I"/>
    <property type="match status" value="1"/>
</dbReference>
<keyword evidence="9" id="KW-1185">Reference proteome</keyword>
<dbReference type="GO" id="GO:0004139">
    <property type="term" value="F:deoxyribose-phosphate aldolase activity"/>
    <property type="evidence" value="ECO:0007669"/>
    <property type="project" value="UniProtKB-UniRule"/>
</dbReference>
<comment type="catalytic activity">
    <reaction evidence="6">
        <text>2-deoxy-D-ribose 5-phosphate = D-glyceraldehyde 3-phosphate + acetaldehyde</text>
        <dbReference type="Rhea" id="RHEA:12821"/>
        <dbReference type="ChEBI" id="CHEBI:15343"/>
        <dbReference type="ChEBI" id="CHEBI:59776"/>
        <dbReference type="ChEBI" id="CHEBI:62877"/>
        <dbReference type="EC" id="4.1.2.4"/>
    </reaction>
</comment>
<dbReference type="GO" id="GO:0005737">
    <property type="term" value="C:cytoplasm"/>
    <property type="evidence" value="ECO:0007669"/>
    <property type="project" value="InterPro"/>
</dbReference>
<dbReference type="AlphaFoldDB" id="A0A7L5BVH1"/>
<proteinExistence type="inferred from homology"/>
<protein>
    <recommendedName>
        <fullName evidence="3 7">Deoxyribose-phosphate aldolase</fullName>
        <ecNumber evidence="3 7">4.1.2.4</ecNumber>
    </recommendedName>
</protein>
<accession>A0A7L5BVH1</accession>
<dbReference type="Proteomes" id="UP000503336">
    <property type="component" value="Chromosome"/>
</dbReference>
<dbReference type="InterPro" id="IPR002915">
    <property type="entry name" value="DeoC/FbaB/LacD_aldolase"/>
</dbReference>
<dbReference type="GO" id="GO:0009264">
    <property type="term" value="P:deoxyribonucleotide catabolic process"/>
    <property type="evidence" value="ECO:0007669"/>
    <property type="project" value="UniProtKB-UniRule"/>
</dbReference>
<dbReference type="EMBL" id="CP049056">
    <property type="protein sequence ID" value="QIE54808.1"/>
    <property type="molecule type" value="Genomic_DNA"/>
</dbReference>
<dbReference type="SMART" id="SM01133">
    <property type="entry name" value="DeoC"/>
    <property type="match status" value="1"/>
</dbReference>
<evidence type="ECO:0000256" key="3">
    <source>
        <dbReference type="ARBA" id="ARBA00012515"/>
    </source>
</evidence>
<evidence type="ECO:0000313" key="8">
    <source>
        <dbReference type="EMBL" id="QIE54808.1"/>
    </source>
</evidence>
<dbReference type="PIRSF" id="PIRSF001357">
    <property type="entry name" value="DeoC"/>
    <property type="match status" value="1"/>
</dbReference>
<gene>
    <name evidence="8" type="primary">deoC</name>
    <name evidence="8" type="ORF">G5B40_04720</name>
</gene>
<name>A0A7L5BVH1_9RHOB</name>
<organism evidence="8 9">
    <name type="scientific">Pikeienuella piscinae</name>
    <dbReference type="NCBI Taxonomy" id="2748098"/>
    <lineage>
        <taxon>Bacteria</taxon>
        <taxon>Pseudomonadati</taxon>
        <taxon>Pseudomonadota</taxon>
        <taxon>Alphaproteobacteria</taxon>
        <taxon>Rhodobacterales</taxon>
        <taxon>Paracoccaceae</taxon>
        <taxon>Pikeienuella</taxon>
    </lineage>
</organism>
<dbReference type="InterPro" id="IPR011343">
    <property type="entry name" value="DeoC"/>
</dbReference>
<dbReference type="Pfam" id="PF01791">
    <property type="entry name" value="DeoC"/>
    <property type="match status" value="1"/>
</dbReference>
<comment type="similarity">
    <text evidence="2">Belongs to the DeoC/FbaB aldolase family. DeoC type 2 subfamily.</text>
</comment>
<dbReference type="EC" id="4.1.2.4" evidence="3 7"/>